<dbReference type="Proteomes" id="UP000070422">
    <property type="component" value="Unassembled WGS sequence"/>
</dbReference>
<evidence type="ECO:0000313" key="2">
    <source>
        <dbReference type="Proteomes" id="UP000070422"/>
    </source>
</evidence>
<dbReference type="Gene3D" id="1.10.3210.10">
    <property type="entry name" value="Hypothetical protein af1432"/>
    <property type="match status" value="1"/>
</dbReference>
<name>A0A133Y339_9LACT</name>
<dbReference type="OrthoDB" id="9802385at2"/>
<dbReference type="RefSeq" id="WP_060936564.1">
    <property type="nucleotide sequence ID" value="NZ_CP118095.1"/>
</dbReference>
<evidence type="ECO:0008006" key="3">
    <source>
        <dbReference type="Google" id="ProtNLM"/>
    </source>
</evidence>
<dbReference type="PATRIC" id="fig|87541.4.peg.499"/>
<proteinExistence type="predicted"/>
<reference evidence="1 2" key="1">
    <citation type="submission" date="2016-01" db="EMBL/GenBank/DDBJ databases">
        <authorList>
            <person name="Oliw E.H."/>
        </authorList>
    </citation>
    <scope>NUCLEOTIDE SEQUENCE [LARGE SCALE GENOMIC DNA]</scope>
    <source>
        <strain evidence="1 2">KA00635</strain>
    </source>
</reference>
<evidence type="ECO:0000313" key="1">
    <source>
        <dbReference type="EMBL" id="KXB37618.1"/>
    </source>
</evidence>
<dbReference type="EMBL" id="LSCQ01000023">
    <property type="protein sequence ID" value="KXB37618.1"/>
    <property type="molecule type" value="Genomic_DNA"/>
</dbReference>
<comment type="caution">
    <text evidence="1">The sequence shown here is derived from an EMBL/GenBank/DDBJ whole genome shotgun (WGS) entry which is preliminary data.</text>
</comment>
<dbReference type="SUPFAM" id="SSF109604">
    <property type="entry name" value="HD-domain/PDEase-like"/>
    <property type="match status" value="1"/>
</dbReference>
<sequence length="138" mass="16464">MLNYLRAFIIAFIAHWGQKDKGGHLYFFHPFRVSQGVKSLRVKVVALLHDVLEDSEKFDFSDFYFLDEEQKEAIKLLTHNKSVDYFDYIQEVKKNMIAREVKLADLSDNMNLSRLKEITEKDKKRYSKYKIARSYLMN</sequence>
<protein>
    <recommendedName>
        <fullName evidence="3">GTP pyrophosphokinase</fullName>
    </recommendedName>
</protein>
<gene>
    <name evidence="1" type="ORF">HMPREF3187_00497</name>
</gene>
<accession>A0A133Y339</accession>
<organism evidence="1 2">
    <name type="scientific">Aerococcus christensenii</name>
    <dbReference type="NCBI Taxonomy" id="87541"/>
    <lineage>
        <taxon>Bacteria</taxon>
        <taxon>Bacillati</taxon>
        <taxon>Bacillota</taxon>
        <taxon>Bacilli</taxon>
        <taxon>Lactobacillales</taxon>
        <taxon>Aerococcaceae</taxon>
        <taxon>Aerococcus</taxon>
    </lineage>
</organism>
<dbReference type="AlphaFoldDB" id="A0A133Y339"/>